<accession>A0A4S4AUS8</accession>
<gene>
    <name evidence="2" type="ORF">E6C76_17225</name>
</gene>
<dbReference type="RefSeq" id="WP_136349481.1">
    <property type="nucleotide sequence ID" value="NZ_SSOC01000006.1"/>
</dbReference>
<sequence>MTAETARLPLFPLGTVLFPEGRLPLRVFEARYMDMSARCLREQSAFGVCLIAAGKEVGEPAVPHPVGTEAVIEHWDMGEPGVLSIIARGRRRFRIEDHEVEADGLLTATVRWLDEPPPQAVPDAQADILPLLGAIAGEVGNPLPEPLRLDDAAWVGARYAELLPIPARARQALLELDDVVSRLEIIQQYLRQHGLLGGRG</sequence>
<dbReference type="Pfam" id="PF02190">
    <property type="entry name" value="LON_substr_bdg"/>
    <property type="match status" value="1"/>
</dbReference>
<dbReference type="SUPFAM" id="SSF88697">
    <property type="entry name" value="PUA domain-like"/>
    <property type="match status" value="1"/>
</dbReference>
<reference evidence="2 3" key="1">
    <citation type="submission" date="2019-04" db="EMBL/GenBank/DDBJ databases">
        <title>Azoarcus nasutitermitis sp. nov. isolated from termite nest.</title>
        <authorList>
            <person name="Lin S.-Y."/>
            <person name="Hameed A."/>
            <person name="Hsu Y.-H."/>
            <person name="Young C.-C."/>
        </authorList>
    </citation>
    <scope>NUCLEOTIDE SEQUENCE [LARGE SCALE GENOMIC DNA]</scope>
    <source>
        <strain evidence="2 3">CC-YHH838</strain>
    </source>
</reference>
<dbReference type="InterPro" id="IPR015947">
    <property type="entry name" value="PUA-like_sf"/>
</dbReference>
<keyword evidence="3" id="KW-1185">Reference proteome</keyword>
<dbReference type="SMART" id="SM00464">
    <property type="entry name" value="LON"/>
    <property type="match status" value="1"/>
</dbReference>
<evidence type="ECO:0000313" key="3">
    <source>
        <dbReference type="Proteomes" id="UP000308430"/>
    </source>
</evidence>
<organism evidence="2 3">
    <name type="scientific">Pseudothauera nasutitermitis</name>
    <dbReference type="NCBI Taxonomy" id="2565930"/>
    <lineage>
        <taxon>Bacteria</taxon>
        <taxon>Pseudomonadati</taxon>
        <taxon>Pseudomonadota</taxon>
        <taxon>Betaproteobacteria</taxon>
        <taxon>Rhodocyclales</taxon>
        <taxon>Zoogloeaceae</taxon>
        <taxon>Pseudothauera</taxon>
    </lineage>
</organism>
<evidence type="ECO:0000259" key="1">
    <source>
        <dbReference type="PROSITE" id="PS51787"/>
    </source>
</evidence>
<proteinExistence type="predicted"/>
<feature type="domain" description="Lon N-terminal" evidence="1">
    <location>
        <begin position="5"/>
        <end position="194"/>
    </location>
</feature>
<dbReference type="PANTHER" id="PTHR46732:SF8">
    <property type="entry name" value="ATP-DEPENDENT PROTEASE LA (LON) DOMAIN PROTEIN"/>
    <property type="match status" value="1"/>
</dbReference>
<dbReference type="InterPro" id="IPR046336">
    <property type="entry name" value="Lon_prtase_N_sf"/>
</dbReference>
<dbReference type="InterPro" id="IPR003111">
    <property type="entry name" value="Lon_prtase_N"/>
</dbReference>
<evidence type="ECO:0000313" key="2">
    <source>
        <dbReference type="EMBL" id="THF63001.1"/>
    </source>
</evidence>
<dbReference type="AlphaFoldDB" id="A0A4S4AUS8"/>
<dbReference type="Gene3D" id="1.10.4060.10">
    <property type="entry name" value="BPP1347 like domain"/>
    <property type="match status" value="1"/>
</dbReference>
<dbReference type="OrthoDB" id="8558970at2"/>
<dbReference type="Proteomes" id="UP000308430">
    <property type="component" value="Unassembled WGS sequence"/>
</dbReference>
<dbReference type="PROSITE" id="PS51787">
    <property type="entry name" value="LON_N"/>
    <property type="match status" value="1"/>
</dbReference>
<name>A0A4S4AUS8_9RHOO</name>
<dbReference type="Gene3D" id="2.30.130.40">
    <property type="entry name" value="LON domain-like"/>
    <property type="match status" value="1"/>
</dbReference>
<comment type="caution">
    <text evidence="2">The sequence shown here is derived from an EMBL/GenBank/DDBJ whole genome shotgun (WGS) entry which is preliminary data.</text>
</comment>
<protein>
    <submittedName>
        <fullName evidence="2">Peptidase S16</fullName>
    </submittedName>
</protein>
<dbReference type="EMBL" id="SSOC01000006">
    <property type="protein sequence ID" value="THF63001.1"/>
    <property type="molecule type" value="Genomic_DNA"/>
</dbReference>
<dbReference type="PANTHER" id="PTHR46732">
    <property type="entry name" value="ATP-DEPENDENT PROTEASE LA (LON) DOMAIN PROTEIN"/>
    <property type="match status" value="1"/>
</dbReference>